<evidence type="ECO:0000256" key="1">
    <source>
        <dbReference type="ARBA" id="ARBA00010790"/>
    </source>
</evidence>
<dbReference type="SUPFAM" id="SSF51905">
    <property type="entry name" value="FAD/NAD(P)-binding domain"/>
    <property type="match status" value="1"/>
</dbReference>
<dbReference type="EMBL" id="JAVRRT010000023">
    <property type="protein sequence ID" value="KAK5163812.1"/>
    <property type="molecule type" value="Genomic_DNA"/>
</dbReference>
<comment type="caution">
    <text evidence="2">The sequence shown here is derived from an EMBL/GenBank/DDBJ whole genome shotgun (WGS) entry which is preliminary data.</text>
</comment>
<evidence type="ECO:0000313" key="3">
    <source>
        <dbReference type="Proteomes" id="UP001337655"/>
    </source>
</evidence>
<protein>
    <recommendedName>
        <fullName evidence="4">Glucose-methanol-choline oxidoreductase N-terminal domain-containing protein</fullName>
    </recommendedName>
</protein>
<organism evidence="2 3">
    <name type="scientific">Saxophila tyrrhenica</name>
    <dbReference type="NCBI Taxonomy" id="1690608"/>
    <lineage>
        <taxon>Eukaryota</taxon>
        <taxon>Fungi</taxon>
        <taxon>Dikarya</taxon>
        <taxon>Ascomycota</taxon>
        <taxon>Pezizomycotina</taxon>
        <taxon>Dothideomycetes</taxon>
        <taxon>Dothideomycetidae</taxon>
        <taxon>Mycosphaerellales</taxon>
        <taxon>Extremaceae</taxon>
        <taxon>Saxophila</taxon>
    </lineage>
</organism>
<dbReference type="PANTHER" id="PTHR11552:SF213">
    <property type="entry name" value="DEHYDROGENASE, PUTATIVE-RELATED"/>
    <property type="match status" value="1"/>
</dbReference>
<dbReference type="GeneID" id="89931813"/>
<dbReference type="InterPro" id="IPR012132">
    <property type="entry name" value="GMC_OxRdtase"/>
</dbReference>
<evidence type="ECO:0000313" key="2">
    <source>
        <dbReference type="EMBL" id="KAK5163812.1"/>
    </source>
</evidence>
<evidence type="ECO:0008006" key="4">
    <source>
        <dbReference type="Google" id="ProtNLM"/>
    </source>
</evidence>
<dbReference type="RefSeq" id="XP_064654214.1">
    <property type="nucleotide sequence ID" value="XM_064807705.1"/>
</dbReference>
<reference evidence="2 3" key="1">
    <citation type="submission" date="2023-08" db="EMBL/GenBank/DDBJ databases">
        <title>Black Yeasts Isolated from many extreme environments.</title>
        <authorList>
            <person name="Coleine C."/>
            <person name="Stajich J.E."/>
            <person name="Selbmann L."/>
        </authorList>
    </citation>
    <scope>NUCLEOTIDE SEQUENCE [LARGE SCALE GENOMIC DNA]</scope>
    <source>
        <strain evidence="2 3">CCFEE 5935</strain>
    </source>
</reference>
<dbReference type="InterPro" id="IPR036188">
    <property type="entry name" value="FAD/NAD-bd_sf"/>
</dbReference>
<dbReference type="Proteomes" id="UP001337655">
    <property type="component" value="Unassembled WGS sequence"/>
</dbReference>
<name>A0AAV9NWI5_9PEZI</name>
<comment type="similarity">
    <text evidence="1">Belongs to the GMC oxidoreductase family.</text>
</comment>
<dbReference type="AlphaFoldDB" id="A0AAV9NWI5"/>
<dbReference type="GO" id="GO:0016491">
    <property type="term" value="F:oxidoreductase activity"/>
    <property type="evidence" value="ECO:0007669"/>
    <property type="project" value="TreeGrafter"/>
</dbReference>
<dbReference type="GO" id="GO:0050660">
    <property type="term" value="F:flavin adenine dinucleotide binding"/>
    <property type="evidence" value="ECO:0007669"/>
    <property type="project" value="InterPro"/>
</dbReference>
<sequence length="279" mass="30386">MQQKLTILSNEKERRAPQGETIVHGYDSSVKYDYVVVGSGPGGGPLASRLALAGHKVLLIDAGTDEGNEITTEVPALMLQSTEYEPQSWSYYVQHYSDLEQQKRDSKMTYRQSDGSLYVGLSPPSGAEPLGIWYPRAGTLGGCSAHNAMISLYPFDSDWSNLQSLTGDESWEPSNMRKYFEKLEKCEYLPNTAVGHGFNGWYKTSLTSLSLVVEDQKLLSLILSAATAMGKSILTSIITTVTGLAGVLIKDLNSGLPGRDRIEGLYQGGRENLGFGETG</sequence>
<proteinExistence type="inferred from homology"/>
<accession>A0AAV9NWI5</accession>
<dbReference type="PANTHER" id="PTHR11552">
    <property type="entry name" value="GLUCOSE-METHANOL-CHOLINE GMC OXIDOREDUCTASE"/>
    <property type="match status" value="1"/>
</dbReference>
<gene>
    <name evidence="2" type="ORF">LTR77_010486</name>
</gene>
<keyword evidence="3" id="KW-1185">Reference proteome</keyword>
<dbReference type="Gene3D" id="3.50.50.60">
    <property type="entry name" value="FAD/NAD(P)-binding domain"/>
    <property type="match status" value="1"/>
</dbReference>